<dbReference type="CDD" id="cd06464">
    <property type="entry name" value="ACD_sHsps-like"/>
    <property type="match status" value="1"/>
</dbReference>
<dbReference type="Gene3D" id="2.60.40.790">
    <property type="match status" value="1"/>
</dbReference>
<evidence type="ECO:0000256" key="2">
    <source>
        <dbReference type="RuleBase" id="RU003616"/>
    </source>
</evidence>
<comment type="caution">
    <text evidence="4">The sequence shown here is derived from an EMBL/GenBank/DDBJ whole genome shotgun (WGS) entry which is preliminary data.</text>
</comment>
<dbReference type="InterPro" id="IPR008978">
    <property type="entry name" value="HSP20-like_chaperone"/>
</dbReference>
<reference evidence="4 5" key="1">
    <citation type="journal article" date="2020" name="Int. J. Syst. Evol. Microbiol.">
        <title>Reclassification of Streptomyces castelarensis and Streptomyces sporoclivatus as later heterotypic synonyms of Streptomyces antimycoticus.</title>
        <authorList>
            <person name="Komaki H."/>
            <person name="Tamura T."/>
        </authorList>
    </citation>
    <scope>NUCLEOTIDE SEQUENCE [LARGE SCALE GENOMIC DNA]</scope>
    <source>
        <strain evidence="4 5">NBRC 13459</strain>
    </source>
</reference>
<name>A0A4D4LI97_STRVO</name>
<dbReference type="Proteomes" id="UP000301309">
    <property type="component" value="Unassembled WGS sequence"/>
</dbReference>
<evidence type="ECO:0000313" key="4">
    <source>
        <dbReference type="EMBL" id="GDY58127.1"/>
    </source>
</evidence>
<feature type="domain" description="SHSP" evidence="3">
    <location>
        <begin position="1"/>
        <end position="64"/>
    </location>
</feature>
<evidence type="ECO:0000259" key="3">
    <source>
        <dbReference type="PROSITE" id="PS01031"/>
    </source>
</evidence>
<sequence length="65" mass="7204">MRDRLAGRRHRPARRYSGRFEYRALLPGEIDAGGVRAALHDGVLSVEIPKVAAAKPRHIEITTGD</sequence>
<dbReference type="InterPro" id="IPR002068">
    <property type="entry name" value="A-crystallin/Hsp20_dom"/>
</dbReference>
<protein>
    <recommendedName>
        <fullName evidence="3">SHSP domain-containing protein</fullName>
    </recommendedName>
</protein>
<comment type="similarity">
    <text evidence="1 2">Belongs to the small heat shock protein (HSP20) family.</text>
</comment>
<gene>
    <name evidence="4" type="ORF">SVIO_087500</name>
</gene>
<evidence type="ECO:0000313" key="5">
    <source>
        <dbReference type="Proteomes" id="UP000301309"/>
    </source>
</evidence>
<dbReference type="Pfam" id="PF00011">
    <property type="entry name" value="HSP20"/>
    <property type="match status" value="1"/>
</dbReference>
<dbReference type="EMBL" id="BJHW01000001">
    <property type="protein sequence ID" value="GDY58127.1"/>
    <property type="molecule type" value="Genomic_DNA"/>
</dbReference>
<proteinExistence type="inferred from homology"/>
<accession>A0A4D4LI97</accession>
<keyword evidence="5" id="KW-1185">Reference proteome</keyword>
<dbReference type="PROSITE" id="PS01031">
    <property type="entry name" value="SHSP"/>
    <property type="match status" value="1"/>
</dbReference>
<dbReference type="SUPFAM" id="SSF49764">
    <property type="entry name" value="HSP20-like chaperones"/>
    <property type="match status" value="1"/>
</dbReference>
<dbReference type="AlphaFoldDB" id="A0A4D4LI97"/>
<organism evidence="4 5">
    <name type="scientific">Streptomyces violaceusniger</name>
    <dbReference type="NCBI Taxonomy" id="68280"/>
    <lineage>
        <taxon>Bacteria</taxon>
        <taxon>Bacillati</taxon>
        <taxon>Actinomycetota</taxon>
        <taxon>Actinomycetes</taxon>
        <taxon>Kitasatosporales</taxon>
        <taxon>Streptomycetaceae</taxon>
        <taxon>Streptomyces</taxon>
        <taxon>Streptomyces violaceusniger group</taxon>
    </lineage>
</organism>
<evidence type="ECO:0000256" key="1">
    <source>
        <dbReference type="PROSITE-ProRule" id="PRU00285"/>
    </source>
</evidence>